<keyword evidence="4" id="KW-0732">Signal</keyword>
<dbReference type="Proteomes" id="UP000308121">
    <property type="component" value="Unassembled WGS sequence"/>
</dbReference>
<feature type="chain" id="PRO_5039127044" description="Threonine/serine exporter-like N-terminal domain-containing protein" evidence="4">
    <location>
        <begin position="28"/>
        <end position="644"/>
    </location>
</feature>
<dbReference type="PANTHER" id="PTHR31082:SF4">
    <property type="entry name" value="PHEROMONE-REGULATED MEMBRANE PROTEIN 10"/>
    <property type="match status" value="1"/>
</dbReference>
<dbReference type="OrthoDB" id="235893at2"/>
<feature type="transmembrane region" description="Helical" evidence="3">
    <location>
        <begin position="353"/>
        <end position="370"/>
    </location>
</feature>
<dbReference type="AlphaFoldDB" id="A0A7Z8NRW3"/>
<feature type="compositionally biased region" description="Pro residues" evidence="2">
    <location>
        <begin position="97"/>
        <end position="127"/>
    </location>
</feature>
<evidence type="ECO:0000256" key="4">
    <source>
        <dbReference type="SAM" id="SignalP"/>
    </source>
</evidence>
<feature type="transmembrane region" description="Helical" evidence="3">
    <location>
        <begin position="502"/>
        <end position="520"/>
    </location>
</feature>
<organism evidence="6 7">
    <name type="scientific">Cellulomonas hominis</name>
    <dbReference type="NCBI Taxonomy" id="156981"/>
    <lineage>
        <taxon>Bacteria</taxon>
        <taxon>Bacillati</taxon>
        <taxon>Actinomycetota</taxon>
        <taxon>Actinomycetes</taxon>
        <taxon>Micrococcales</taxon>
        <taxon>Cellulomonadaceae</taxon>
        <taxon>Cellulomonas</taxon>
    </lineage>
</organism>
<evidence type="ECO:0000259" key="5">
    <source>
        <dbReference type="Pfam" id="PF06738"/>
    </source>
</evidence>
<feature type="signal peptide" evidence="4">
    <location>
        <begin position="1"/>
        <end position="27"/>
    </location>
</feature>
<evidence type="ECO:0000256" key="1">
    <source>
        <dbReference type="ARBA" id="ARBA00034125"/>
    </source>
</evidence>
<comment type="similarity">
    <text evidence="1">Belongs to the ThrE exporter (TC 2.A.79) family.</text>
</comment>
<evidence type="ECO:0000256" key="3">
    <source>
        <dbReference type="SAM" id="Phobius"/>
    </source>
</evidence>
<evidence type="ECO:0000256" key="2">
    <source>
        <dbReference type="SAM" id="MobiDB-lite"/>
    </source>
</evidence>
<feature type="transmembrane region" description="Helical" evidence="3">
    <location>
        <begin position="328"/>
        <end position="347"/>
    </location>
</feature>
<dbReference type="PANTHER" id="PTHR31082">
    <property type="entry name" value="PHEROMONE-REGULATED MEMBRANE PROTEIN 10"/>
    <property type="match status" value="1"/>
</dbReference>
<dbReference type="Pfam" id="PF06738">
    <property type="entry name" value="ThrE"/>
    <property type="match status" value="1"/>
</dbReference>
<dbReference type="EMBL" id="SZYE01000006">
    <property type="protein sequence ID" value="TKR27119.1"/>
    <property type="molecule type" value="Genomic_DNA"/>
</dbReference>
<protein>
    <recommendedName>
        <fullName evidence="5">Threonine/serine exporter-like N-terminal domain-containing protein</fullName>
    </recommendedName>
</protein>
<feature type="compositionally biased region" description="Low complexity" evidence="2">
    <location>
        <begin position="32"/>
        <end position="41"/>
    </location>
</feature>
<feature type="transmembrane region" description="Helical" evidence="3">
    <location>
        <begin position="152"/>
        <end position="175"/>
    </location>
</feature>
<feature type="transmembrane region" description="Helical" evidence="3">
    <location>
        <begin position="476"/>
        <end position="495"/>
    </location>
</feature>
<feature type="transmembrane region" description="Helical" evidence="3">
    <location>
        <begin position="584"/>
        <end position="609"/>
    </location>
</feature>
<dbReference type="InterPro" id="IPR010619">
    <property type="entry name" value="ThrE-like_N"/>
</dbReference>
<feature type="transmembrane region" description="Helical" evidence="3">
    <location>
        <begin position="441"/>
        <end position="464"/>
    </location>
</feature>
<name>A0A7Z8NRW3_9CELL</name>
<feature type="compositionally biased region" description="Polar residues" evidence="2">
    <location>
        <begin position="42"/>
        <end position="53"/>
    </location>
</feature>
<dbReference type="InterPro" id="IPR051361">
    <property type="entry name" value="ThrE/Ser_Exporter"/>
</dbReference>
<feature type="transmembrane region" description="Helical" evidence="3">
    <location>
        <begin position="526"/>
        <end position="545"/>
    </location>
</feature>
<feature type="transmembrane region" description="Helical" evidence="3">
    <location>
        <begin position="557"/>
        <end position="578"/>
    </location>
</feature>
<evidence type="ECO:0000313" key="6">
    <source>
        <dbReference type="EMBL" id="TKR27119.1"/>
    </source>
</evidence>
<feature type="transmembrane region" description="Helical" evidence="3">
    <location>
        <begin position="409"/>
        <end position="429"/>
    </location>
</feature>
<evidence type="ECO:0000313" key="7">
    <source>
        <dbReference type="Proteomes" id="UP000308121"/>
    </source>
</evidence>
<keyword evidence="3" id="KW-0812">Transmembrane</keyword>
<sequence length="644" mass="62715">MRRTSTARVAALLLVLALALVGVVAVAGGPAGASVSDGGSSTQRGGSAVPGTTTDEDQDAGTGTGAVPAPSPSPSVAQPEPTTAPVPTPTPTQQVPAPAPTAEPQPVPSPSPTSEPEPAVTPGPTPTPTETGTGAGTGTRAFSRPPAVTTSAIPWTELIAALAVVVAGAVAVVAISARRARLAGEAGTAGTESGAATAALPAVDGDTAELPAPPTPADVLRLMVVAGEAMVDAGHTVSSVADTLDELAAAHGVPGTQTVVLPTALLVSVPDGDGVATAVVSTGRRQLMLHQVDEVTDVLRDAVAPDADVAGMAARITLLRAAPPPFGMLARLGGYLLLSVGLAALLGGSWADLLVAGGLGLGVGAVQLVSGRMPSGAEVLVTVASAFVVAAAVLLAARVVPDLGVLPSLVAPLVLFLPGGLLTTGVIELATGQMLSGAGRIAAGAMQLVLLAGGIVAAAALVGVPGVDLAAGGSGLGPVAPWLGVVAFGVGTVVYRCGRPQTIGWVVLVLAVAYGAQVLGGALLGGALSAFVGALVMTPVALAVSRFPSGPSPLASFLPAFWMLVPGALGLAGVTSLLDGDSNGVSTLVTTGGTMVAIALGVLVGLSAARGLPGRQQRWSMGGVPGLLPAARPWRLRRRTDPPV</sequence>
<reference evidence="6 7" key="1">
    <citation type="submission" date="2019-05" db="EMBL/GenBank/DDBJ databases">
        <title>Genome sequence of Cellulomonas hominis strain CS1.</title>
        <authorList>
            <person name="Belmont J."/>
            <person name="Maclea K.S."/>
        </authorList>
    </citation>
    <scope>NUCLEOTIDE SEQUENCE [LARGE SCALE GENOMIC DNA]</scope>
    <source>
        <strain evidence="6 7">CS1</strain>
    </source>
</reference>
<keyword evidence="3" id="KW-0472">Membrane</keyword>
<proteinExistence type="inferred from homology"/>
<dbReference type="RefSeq" id="WP_154728006.1">
    <property type="nucleotide sequence ID" value="NZ_SZYE01000006.1"/>
</dbReference>
<keyword evidence="3" id="KW-1133">Transmembrane helix</keyword>
<accession>A0A7Z8NRW3</accession>
<comment type="caution">
    <text evidence="6">The sequence shown here is derived from an EMBL/GenBank/DDBJ whole genome shotgun (WGS) entry which is preliminary data.</text>
</comment>
<feature type="transmembrane region" description="Helical" evidence="3">
    <location>
        <begin position="377"/>
        <end position="397"/>
    </location>
</feature>
<gene>
    <name evidence="6" type="ORF">FA014_01810</name>
</gene>
<feature type="domain" description="Threonine/serine exporter-like N-terminal" evidence="5">
    <location>
        <begin position="222"/>
        <end position="461"/>
    </location>
</feature>
<dbReference type="GO" id="GO:0022857">
    <property type="term" value="F:transmembrane transporter activity"/>
    <property type="evidence" value="ECO:0007669"/>
    <property type="project" value="InterPro"/>
</dbReference>
<feature type="region of interest" description="Disordered" evidence="2">
    <location>
        <begin position="32"/>
        <end position="145"/>
    </location>
</feature>